<evidence type="ECO:0000256" key="6">
    <source>
        <dbReference type="ARBA" id="ARBA00022989"/>
    </source>
</evidence>
<dbReference type="GO" id="GO:0008203">
    <property type="term" value="P:cholesterol metabolic process"/>
    <property type="evidence" value="ECO:0007669"/>
    <property type="project" value="TreeGrafter"/>
</dbReference>
<dbReference type="GO" id="GO:0034736">
    <property type="term" value="F:cholesterol O-acyltransferase activity"/>
    <property type="evidence" value="ECO:0007669"/>
    <property type="project" value="TreeGrafter"/>
</dbReference>
<feature type="compositionally biased region" description="Basic and acidic residues" evidence="11">
    <location>
        <begin position="1"/>
        <end position="22"/>
    </location>
</feature>
<evidence type="ECO:0000256" key="2">
    <source>
        <dbReference type="ARBA" id="ARBA00009010"/>
    </source>
</evidence>
<comment type="subcellular location">
    <subcellularLocation>
        <location evidence="1 9">Endoplasmic reticulum membrane</location>
        <topology evidence="1 9">Multi-pass membrane protein</topology>
    </subcellularLocation>
</comment>
<keyword evidence="6 12" id="KW-1133">Transmembrane helix</keyword>
<dbReference type="GO" id="GO:0033344">
    <property type="term" value="P:cholesterol efflux"/>
    <property type="evidence" value="ECO:0007669"/>
    <property type="project" value="TreeGrafter"/>
</dbReference>
<dbReference type="Proteomes" id="UP000515156">
    <property type="component" value="Chromosome 3"/>
</dbReference>
<dbReference type="GO" id="GO:0000062">
    <property type="term" value="F:fatty-acyl-CoA binding"/>
    <property type="evidence" value="ECO:0007669"/>
    <property type="project" value="TreeGrafter"/>
</dbReference>
<feature type="transmembrane region" description="Helical" evidence="12">
    <location>
        <begin position="347"/>
        <end position="373"/>
    </location>
</feature>
<dbReference type="GO" id="GO:0005789">
    <property type="term" value="C:endoplasmic reticulum membrane"/>
    <property type="evidence" value="ECO:0007669"/>
    <property type="project" value="UniProtKB-SubCell"/>
</dbReference>
<evidence type="ECO:0000256" key="12">
    <source>
        <dbReference type="SAM" id="Phobius"/>
    </source>
</evidence>
<feature type="transmembrane region" description="Helical" evidence="12">
    <location>
        <begin position="203"/>
        <end position="229"/>
    </location>
</feature>
<feature type="transmembrane region" description="Helical" evidence="12">
    <location>
        <begin position="124"/>
        <end position="145"/>
    </location>
</feature>
<feature type="transmembrane region" description="Helical" evidence="12">
    <location>
        <begin position="429"/>
        <end position="449"/>
    </location>
</feature>
<dbReference type="AlphaFoldDB" id="A0A6P7XTR4"/>
<organism evidence="13 14">
    <name type="scientific">Microcaecilia unicolor</name>
    <dbReference type="NCBI Taxonomy" id="1415580"/>
    <lineage>
        <taxon>Eukaryota</taxon>
        <taxon>Metazoa</taxon>
        <taxon>Chordata</taxon>
        <taxon>Craniata</taxon>
        <taxon>Vertebrata</taxon>
        <taxon>Euteleostomi</taxon>
        <taxon>Amphibia</taxon>
        <taxon>Gymnophiona</taxon>
        <taxon>Siphonopidae</taxon>
        <taxon>Microcaecilia</taxon>
    </lineage>
</organism>
<feature type="transmembrane region" description="Helical" evidence="12">
    <location>
        <begin position="276"/>
        <end position="294"/>
    </location>
</feature>
<evidence type="ECO:0000256" key="8">
    <source>
        <dbReference type="ARBA" id="ARBA00023315"/>
    </source>
</evidence>
<feature type="region of interest" description="Disordered" evidence="11">
    <location>
        <begin position="1"/>
        <end position="32"/>
    </location>
</feature>
<protein>
    <recommendedName>
        <fullName evidence="9">O-acyltransferase</fullName>
    </recommendedName>
</protein>
<evidence type="ECO:0000256" key="10">
    <source>
        <dbReference type="PIRSR" id="PIRSR000439-1"/>
    </source>
</evidence>
<dbReference type="PIRSF" id="PIRSF000439">
    <property type="entry name" value="Oat_ACAT_DAG_ARE"/>
    <property type="match status" value="1"/>
</dbReference>
<comment type="similarity">
    <text evidence="2 9">Belongs to the membrane-bound acyltransferase family. Sterol o-acyltransferase subfamily.</text>
</comment>
<feature type="transmembrane region" description="Helical" evidence="12">
    <location>
        <begin position="165"/>
        <end position="182"/>
    </location>
</feature>
<keyword evidence="5 9" id="KW-0256">Endoplasmic reticulum</keyword>
<keyword evidence="3 9" id="KW-0808">Transferase</keyword>
<feature type="transmembrane region" description="Helical" evidence="12">
    <location>
        <begin position="315"/>
        <end position="335"/>
    </location>
</feature>
<evidence type="ECO:0000256" key="5">
    <source>
        <dbReference type="ARBA" id="ARBA00022824"/>
    </source>
</evidence>
<dbReference type="OrthoDB" id="10039049at2759"/>
<evidence type="ECO:0000256" key="4">
    <source>
        <dbReference type="ARBA" id="ARBA00022692"/>
    </source>
</evidence>
<evidence type="ECO:0000313" key="14">
    <source>
        <dbReference type="RefSeq" id="XP_030054050.1"/>
    </source>
</evidence>
<keyword evidence="4 12" id="KW-0812">Transmembrane</keyword>
<keyword evidence="13" id="KW-1185">Reference proteome</keyword>
<dbReference type="PANTHER" id="PTHR10408:SF10">
    <property type="entry name" value="STEROL O-ACYLTRANSFERASE 2"/>
    <property type="match status" value="1"/>
</dbReference>
<evidence type="ECO:0000256" key="11">
    <source>
        <dbReference type="SAM" id="MobiDB-lite"/>
    </source>
</evidence>
<dbReference type="PANTHER" id="PTHR10408">
    <property type="entry name" value="STEROL O-ACYLTRANSFERASE"/>
    <property type="match status" value="1"/>
</dbReference>
<keyword evidence="7 9" id="KW-0472">Membrane</keyword>
<dbReference type="InterPro" id="IPR014371">
    <property type="entry name" value="Oat_ACAT_DAG_ARE"/>
</dbReference>
<dbReference type="InParanoid" id="A0A6P7XTR4"/>
<accession>A0A6P7XTR4</accession>
<dbReference type="FunCoup" id="A0A6P7XTR4">
    <property type="interactions" value="152"/>
</dbReference>
<evidence type="ECO:0000313" key="13">
    <source>
        <dbReference type="Proteomes" id="UP000515156"/>
    </source>
</evidence>
<evidence type="ECO:0000256" key="7">
    <source>
        <dbReference type="ARBA" id="ARBA00023136"/>
    </source>
</evidence>
<gene>
    <name evidence="14" type="primary">LOC115466732</name>
</gene>
<keyword evidence="8 9" id="KW-0012">Acyltransferase</keyword>
<name>A0A6P7XTR4_9AMPH</name>
<reference evidence="14" key="1">
    <citation type="submission" date="2025-08" db="UniProtKB">
        <authorList>
            <consortium name="RefSeq"/>
        </authorList>
    </citation>
    <scope>IDENTIFICATION</scope>
</reference>
<dbReference type="GeneID" id="115466732"/>
<feature type="active site" evidence="10">
    <location>
        <position position="445"/>
    </location>
</feature>
<evidence type="ECO:0000256" key="9">
    <source>
        <dbReference type="PIRNR" id="PIRNR000439"/>
    </source>
</evidence>
<dbReference type="InterPro" id="IPR004299">
    <property type="entry name" value="MBOAT_fam"/>
</dbReference>
<proteinExistence type="inferred from homology"/>
<sequence>MNKIEESSEVRQRKKDNKEHSHIPNGDSEPLHAIPNLDYWKRQMKVVKSELLNHMHRQLNDALDRVMEEGMQAYAQNLKGHGTAESEKQKQNQQHATSGDKVKVFVERQSILDELMEVQHFRTIYHIFIAIFCVFIIATVAVDIFDEGRHRVVLAFELLFYSLGKFQIMLGVWLCMFSYSLLVPFKALHLWGSCYHPSHFPRLLSATMAVLLITCQICVLGLYPAYVVIWHKLPPASSLIVTLEQFRFMLKIHSFLRETIPQIIRTNLNKEKEVKLPTFSSYLYFLFCPTLIYRESYPRTPFIRWKYVIKNFAQFLGCQFYISFVLVTLCIPVFTNMSKQPFSTKTLVLSIFHVILPGMFILLLTFFAVLHCWPNAFAEMLRFGDRMFYKDWWNSTSFANYYRTWNIAVYEWLHYYVYRDLFRLLNKRFRTVAMLTAFLSSAVVHEYAITLSLGFFYPVMFCLFAILGVILNFIMNDKRTSPFWNIIFWTCLFIGQGIQTCLYSQEWYAQIHCPLQEKTFWALVTPRSWSCYLQQ</sequence>
<dbReference type="KEGG" id="muo:115466732"/>
<feature type="transmembrane region" description="Helical" evidence="12">
    <location>
        <begin position="455"/>
        <end position="475"/>
    </location>
</feature>
<dbReference type="GO" id="GO:0015485">
    <property type="term" value="F:cholesterol binding"/>
    <property type="evidence" value="ECO:0007669"/>
    <property type="project" value="TreeGrafter"/>
</dbReference>
<dbReference type="Pfam" id="PF03062">
    <property type="entry name" value="MBOAT"/>
    <property type="match status" value="1"/>
</dbReference>
<dbReference type="RefSeq" id="XP_030054050.1">
    <property type="nucleotide sequence ID" value="XM_030198190.1"/>
</dbReference>
<evidence type="ECO:0000256" key="1">
    <source>
        <dbReference type="ARBA" id="ARBA00004477"/>
    </source>
</evidence>
<evidence type="ECO:0000256" key="3">
    <source>
        <dbReference type="ARBA" id="ARBA00022679"/>
    </source>
</evidence>